<gene>
    <name evidence="2" type="ORF">FB45DRAFT_931439</name>
</gene>
<accession>A0AAD7BFK2</accession>
<evidence type="ECO:0000256" key="1">
    <source>
        <dbReference type="SAM" id="MobiDB-lite"/>
    </source>
</evidence>
<dbReference type="AlphaFoldDB" id="A0AAD7BFK2"/>
<proteinExistence type="predicted"/>
<name>A0AAD7BFK2_9AGAR</name>
<sequence>MGSHTRFVVQTSDVLADLRVNVLAEGSDKVIFFKERFLEDDEIVEHFIHEATRQLCWTMHRPRNGWYIRIRAPSFPRGAFIPFTPAPAQPAQPQAASDTPTYPAGSLLFSSRTNAPVAASTADHTHSYPPTPTTAPGPALVVQPPTPNPTSDVSQSASQVAPPPPTQITQFVLSPYVADPRPPAQQSFFARAMSVIRAHGAAPSYSFTLSRVQPPPSPSVPPPYVAPPAAASTTALTSAAAASTNALPLSTAPVPMPTPAPRTLLTFTDHTPTLTYNTITGLIVFDEPELRRLGVETSFWIAVALTYLEFLQEKESYLAAMSD</sequence>
<dbReference type="Proteomes" id="UP001221142">
    <property type="component" value="Unassembled WGS sequence"/>
</dbReference>
<organism evidence="2 3">
    <name type="scientific">Roridomyces roridus</name>
    <dbReference type="NCBI Taxonomy" id="1738132"/>
    <lineage>
        <taxon>Eukaryota</taxon>
        <taxon>Fungi</taxon>
        <taxon>Dikarya</taxon>
        <taxon>Basidiomycota</taxon>
        <taxon>Agaricomycotina</taxon>
        <taxon>Agaricomycetes</taxon>
        <taxon>Agaricomycetidae</taxon>
        <taxon>Agaricales</taxon>
        <taxon>Marasmiineae</taxon>
        <taxon>Mycenaceae</taxon>
        <taxon>Roridomyces</taxon>
    </lineage>
</organism>
<evidence type="ECO:0000313" key="3">
    <source>
        <dbReference type="Proteomes" id="UP001221142"/>
    </source>
</evidence>
<feature type="region of interest" description="Disordered" evidence="1">
    <location>
        <begin position="86"/>
        <end position="105"/>
    </location>
</feature>
<comment type="caution">
    <text evidence="2">The sequence shown here is derived from an EMBL/GenBank/DDBJ whole genome shotgun (WGS) entry which is preliminary data.</text>
</comment>
<protein>
    <submittedName>
        <fullName evidence="2">Uncharacterized protein</fullName>
    </submittedName>
</protein>
<feature type="region of interest" description="Disordered" evidence="1">
    <location>
        <begin position="115"/>
        <end position="164"/>
    </location>
</feature>
<reference evidence="2" key="1">
    <citation type="submission" date="2023-03" db="EMBL/GenBank/DDBJ databases">
        <title>Massive genome expansion in bonnet fungi (Mycena s.s.) driven by repeated elements and novel gene families across ecological guilds.</title>
        <authorList>
            <consortium name="Lawrence Berkeley National Laboratory"/>
            <person name="Harder C.B."/>
            <person name="Miyauchi S."/>
            <person name="Viragh M."/>
            <person name="Kuo A."/>
            <person name="Thoen E."/>
            <person name="Andreopoulos B."/>
            <person name="Lu D."/>
            <person name="Skrede I."/>
            <person name="Drula E."/>
            <person name="Henrissat B."/>
            <person name="Morin E."/>
            <person name="Kohler A."/>
            <person name="Barry K."/>
            <person name="LaButti K."/>
            <person name="Morin E."/>
            <person name="Salamov A."/>
            <person name="Lipzen A."/>
            <person name="Mereny Z."/>
            <person name="Hegedus B."/>
            <person name="Baldrian P."/>
            <person name="Stursova M."/>
            <person name="Weitz H."/>
            <person name="Taylor A."/>
            <person name="Grigoriev I.V."/>
            <person name="Nagy L.G."/>
            <person name="Martin F."/>
            <person name="Kauserud H."/>
        </authorList>
    </citation>
    <scope>NUCLEOTIDE SEQUENCE</scope>
    <source>
        <strain evidence="2">9284</strain>
    </source>
</reference>
<evidence type="ECO:0000313" key="2">
    <source>
        <dbReference type="EMBL" id="KAJ7619697.1"/>
    </source>
</evidence>
<dbReference type="EMBL" id="JARKIF010000018">
    <property type="protein sequence ID" value="KAJ7619697.1"/>
    <property type="molecule type" value="Genomic_DNA"/>
</dbReference>
<keyword evidence="3" id="KW-1185">Reference proteome</keyword>